<accession>A0A1U7PPI6</accession>
<evidence type="ECO:0000313" key="2">
    <source>
        <dbReference type="Proteomes" id="UP000187550"/>
    </source>
</evidence>
<organism evidence="1 2">
    <name type="scientific">Edaphobacillus lindanitolerans</name>
    <dbReference type="NCBI Taxonomy" id="550447"/>
    <lineage>
        <taxon>Bacteria</taxon>
        <taxon>Bacillati</taxon>
        <taxon>Bacillota</taxon>
        <taxon>Bacilli</taxon>
        <taxon>Bacillales</taxon>
        <taxon>Bacillaceae</taxon>
        <taxon>Edaphobacillus</taxon>
    </lineage>
</organism>
<gene>
    <name evidence="1" type="ORF">SAMN05428946_2276</name>
</gene>
<dbReference type="RefSeq" id="WP_076758985.1">
    <property type="nucleotide sequence ID" value="NZ_FTPL01000003.1"/>
</dbReference>
<dbReference type="EMBL" id="FTPL01000003">
    <property type="protein sequence ID" value="SIT88451.1"/>
    <property type="molecule type" value="Genomic_DNA"/>
</dbReference>
<proteinExistence type="predicted"/>
<name>A0A1U7PPI6_9BACI</name>
<keyword evidence="2" id="KW-1185">Reference proteome</keyword>
<dbReference type="AlphaFoldDB" id="A0A1U7PPI6"/>
<sequence length="121" mass="13503">MKRLVTVLLGTIWLAGCGSSGPAVEELDRVPREVEEAIETEHSLQMIDNGTASYLVFRTYLSVKPEFETRGSTLIIDLKEAPPKSDQIKTHVYKVETDWKLDTIETRINGEPAPFAVITSI</sequence>
<dbReference type="OrthoDB" id="2452916at2"/>
<evidence type="ECO:0000313" key="1">
    <source>
        <dbReference type="EMBL" id="SIT88451.1"/>
    </source>
</evidence>
<protein>
    <submittedName>
        <fullName evidence="1">Uncharacterized protein</fullName>
    </submittedName>
</protein>
<dbReference type="PROSITE" id="PS51257">
    <property type="entry name" value="PROKAR_LIPOPROTEIN"/>
    <property type="match status" value="1"/>
</dbReference>
<reference evidence="2" key="1">
    <citation type="submission" date="2017-01" db="EMBL/GenBank/DDBJ databases">
        <authorList>
            <person name="Varghese N."/>
            <person name="Submissions S."/>
        </authorList>
    </citation>
    <scope>NUCLEOTIDE SEQUENCE [LARGE SCALE GENOMIC DNA]</scope>
    <source>
        <strain evidence="2">MNA4</strain>
    </source>
</reference>
<dbReference type="Proteomes" id="UP000187550">
    <property type="component" value="Unassembled WGS sequence"/>
</dbReference>